<reference evidence="1 2" key="1">
    <citation type="submission" date="2017-12" db="EMBL/GenBank/DDBJ databases">
        <title>High-resolution comparative analysis of great ape genomes.</title>
        <authorList>
            <person name="Pollen A."/>
            <person name="Hastie A."/>
            <person name="Hormozdiari F."/>
            <person name="Dougherty M."/>
            <person name="Liu R."/>
            <person name="Chaisson M."/>
            <person name="Hoppe E."/>
            <person name="Hill C."/>
            <person name="Pang A."/>
            <person name="Hillier L."/>
            <person name="Baker C."/>
            <person name="Armstrong J."/>
            <person name="Shendure J."/>
            <person name="Paten B."/>
            <person name="Wilson R."/>
            <person name="Chao H."/>
            <person name="Schneider V."/>
            <person name="Ventura M."/>
            <person name="Kronenberg Z."/>
            <person name="Murali S."/>
            <person name="Gordon D."/>
            <person name="Cantsilieris S."/>
            <person name="Munson K."/>
            <person name="Nelson B."/>
            <person name="Raja A."/>
            <person name="Underwood J."/>
            <person name="Diekhans M."/>
            <person name="Fiddes I."/>
            <person name="Haussler D."/>
            <person name="Eichler E."/>
        </authorList>
    </citation>
    <scope>NUCLEOTIDE SEQUENCE [LARGE SCALE GENOMIC DNA]</scope>
    <source>
        <strain evidence="1">Yerkes chimp pedigree #C0471</strain>
    </source>
</reference>
<evidence type="ECO:0000313" key="1">
    <source>
        <dbReference type="EMBL" id="PNI63323.1"/>
    </source>
</evidence>
<dbReference type="Proteomes" id="UP000236370">
    <property type="component" value="Unassembled WGS sequence"/>
</dbReference>
<dbReference type="SMR" id="A0A2J8MUX9"/>
<sequence length="48" mass="5252">MQKIMHISVLLSPVLWGLIFGVSSNSIQIGGLFPRGADQEYSAFRVGM</sequence>
<organism evidence="1 2">
    <name type="scientific">Pan troglodytes</name>
    <name type="common">Chimpanzee</name>
    <dbReference type="NCBI Taxonomy" id="9598"/>
    <lineage>
        <taxon>Eukaryota</taxon>
        <taxon>Metazoa</taxon>
        <taxon>Chordata</taxon>
        <taxon>Craniata</taxon>
        <taxon>Vertebrata</taxon>
        <taxon>Euteleostomi</taxon>
        <taxon>Mammalia</taxon>
        <taxon>Eutheria</taxon>
        <taxon>Euarchontoglires</taxon>
        <taxon>Primates</taxon>
        <taxon>Haplorrhini</taxon>
        <taxon>Catarrhini</taxon>
        <taxon>Hominidae</taxon>
        <taxon>Pan</taxon>
    </lineage>
</organism>
<evidence type="ECO:0000313" key="2">
    <source>
        <dbReference type="Proteomes" id="UP000236370"/>
    </source>
</evidence>
<gene>
    <name evidence="1" type="ORF">CK820_G0017032</name>
</gene>
<dbReference type="EMBL" id="NBAG03000243">
    <property type="protein sequence ID" value="PNI63323.1"/>
    <property type="molecule type" value="Genomic_DNA"/>
</dbReference>
<accession>A0A2J8MUX9</accession>
<proteinExistence type="predicted"/>
<comment type="caution">
    <text evidence="1">The sequence shown here is derived from an EMBL/GenBank/DDBJ whole genome shotgun (WGS) entry which is preliminary data.</text>
</comment>
<feature type="non-terminal residue" evidence="1">
    <location>
        <position position="48"/>
    </location>
</feature>
<dbReference type="AlphaFoldDB" id="A0A2J8MUX9"/>
<protein>
    <submittedName>
        <fullName evidence="1">GRIA2 isoform 2</fullName>
    </submittedName>
</protein>
<name>A0A2J8MUX9_PANTR</name>